<name>A0A9P7FQC8_9AGAR</name>
<sequence>MTAGFDEEGASDLNNLVGAKKWIGTADLWVAFTYRGIPAELVDFDLKNQSQGRKINRIDYNVSTLS</sequence>
<dbReference type="OrthoDB" id="288987at2759"/>
<dbReference type="EMBL" id="JABCKI010006218">
    <property type="protein sequence ID" value="KAG5634971.1"/>
    <property type="molecule type" value="Genomic_DNA"/>
</dbReference>
<evidence type="ECO:0000313" key="2">
    <source>
        <dbReference type="Proteomes" id="UP000717328"/>
    </source>
</evidence>
<proteinExistence type="predicted"/>
<keyword evidence="2" id="KW-1185">Reference proteome</keyword>
<comment type="caution">
    <text evidence="1">The sequence shown here is derived from an EMBL/GenBank/DDBJ whole genome shotgun (WGS) entry which is preliminary data.</text>
</comment>
<organism evidence="1 2">
    <name type="scientific">Sphagnurus paluster</name>
    <dbReference type="NCBI Taxonomy" id="117069"/>
    <lineage>
        <taxon>Eukaryota</taxon>
        <taxon>Fungi</taxon>
        <taxon>Dikarya</taxon>
        <taxon>Basidiomycota</taxon>
        <taxon>Agaricomycotina</taxon>
        <taxon>Agaricomycetes</taxon>
        <taxon>Agaricomycetidae</taxon>
        <taxon>Agaricales</taxon>
        <taxon>Tricholomatineae</taxon>
        <taxon>Lyophyllaceae</taxon>
        <taxon>Sphagnurus</taxon>
    </lineage>
</organism>
<dbReference type="AlphaFoldDB" id="A0A9P7FQC8"/>
<dbReference type="Proteomes" id="UP000717328">
    <property type="component" value="Unassembled WGS sequence"/>
</dbReference>
<reference evidence="1" key="2">
    <citation type="submission" date="2021-10" db="EMBL/GenBank/DDBJ databases">
        <title>Phylogenomics reveals ancestral predisposition of the termite-cultivated fungus Termitomyces towards a domesticated lifestyle.</title>
        <authorList>
            <person name="Auxier B."/>
            <person name="Grum-Grzhimaylo A."/>
            <person name="Cardenas M.E."/>
            <person name="Lodge J.D."/>
            <person name="Laessoe T."/>
            <person name="Pedersen O."/>
            <person name="Smith M.E."/>
            <person name="Kuyper T.W."/>
            <person name="Franco-Molano E.A."/>
            <person name="Baroni T.J."/>
            <person name="Aanen D.K."/>
        </authorList>
    </citation>
    <scope>NUCLEOTIDE SEQUENCE</scope>
    <source>
        <strain evidence="1">D49</strain>
    </source>
</reference>
<evidence type="ECO:0000313" key="1">
    <source>
        <dbReference type="EMBL" id="KAG5634971.1"/>
    </source>
</evidence>
<protein>
    <submittedName>
        <fullName evidence="1">Uncharacterized protein</fullName>
    </submittedName>
</protein>
<reference evidence="1" key="1">
    <citation type="submission" date="2021-02" db="EMBL/GenBank/DDBJ databases">
        <authorList>
            <person name="Nieuwenhuis M."/>
            <person name="Van De Peppel L.J.J."/>
        </authorList>
    </citation>
    <scope>NUCLEOTIDE SEQUENCE</scope>
    <source>
        <strain evidence="1">D49</strain>
    </source>
</reference>
<accession>A0A9P7FQC8</accession>
<gene>
    <name evidence="1" type="ORF">H0H81_000171</name>
</gene>
<dbReference type="Gene3D" id="3.90.70.130">
    <property type="match status" value="1"/>
</dbReference>